<keyword evidence="4" id="KW-1185">Reference proteome</keyword>
<accession>A0A1I0CQH8</accession>
<organism evidence="3 4">
    <name type="scientific">Thalassotalea agarivorans</name>
    <name type="common">Thalassomonas agarivorans</name>
    <dbReference type="NCBI Taxonomy" id="349064"/>
    <lineage>
        <taxon>Bacteria</taxon>
        <taxon>Pseudomonadati</taxon>
        <taxon>Pseudomonadota</taxon>
        <taxon>Gammaproteobacteria</taxon>
        <taxon>Alteromonadales</taxon>
        <taxon>Colwelliaceae</taxon>
        <taxon>Thalassotalea</taxon>
    </lineage>
</organism>
<evidence type="ECO:0000313" key="4">
    <source>
        <dbReference type="Proteomes" id="UP000199308"/>
    </source>
</evidence>
<dbReference type="InterPro" id="IPR053147">
    <property type="entry name" value="Hsp_HslJ-like"/>
</dbReference>
<evidence type="ECO:0000313" key="3">
    <source>
        <dbReference type="EMBL" id="SET21911.1"/>
    </source>
</evidence>
<feature type="domain" description="DUF306" evidence="2">
    <location>
        <begin position="35"/>
        <end position="142"/>
    </location>
</feature>
<dbReference type="PANTHER" id="PTHR35535:SF2">
    <property type="entry name" value="DUF306 DOMAIN-CONTAINING PROTEIN"/>
    <property type="match status" value="1"/>
</dbReference>
<evidence type="ECO:0000256" key="1">
    <source>
        <dbReference type="SAM" id="SignalP"/>
    </source>
</evidence>
<evidence type="ECO:0000259" key="2">
    <source>
        <dbReference type="Pfam" id="PF03724"/>
    </source>
</evidence>
<keyword evidence="1" id="KW-0732">Signal</keyword>
<dbReference type="OrthoDB" id="5348860at2"/>
<name>A0A1I0CQH8_THASX</name>
<dbReference type="STRING" id="349064.SAMN05660429_01290"/>
<proteinExistence type="predicted"/>
<dbReference type="Pfam" id="PF03724">
    <property type="entry name" value="META"/>
    <property type="match status" value="1"/>
</dbReference>
<dbReference type="PROSITE" id="PS51257">
    <property type="entry name" value="PROKAR_LIPOPROTEIN"/>
    <property type="match status" value="1"/>
</dbReference>
<dbReference type="AlphaFoldDB" id="A0A1I0CQH8"/>
<dbReference type="PANTHER" id="PTHR35535">
    <property type="entry name" value="HEAT SHOCK PROTEIN HSLJ"/>
    <property type="match status" value="1"/>
</dbReference>
<reference evidence="3 4" key="1">
    <citation type="submission" date="2016-10" db="EMBL/GenBank/DDBJ databases">
        <authorList>
            <person name="de Groot N.N."/>
        </authorList>
    </citation>
    <scope>NUCLEOTIDE SEQUENCE [LARGE SCALE GENOMIC DNA]</scope>
    <source>
        <strain evidence="3 4">DSM 19706</strain>
    </source>
</reference>
<dbReference type="InterPro" id="IPR005184">
    <property type="entry name" value="DUF306_Meta_HslJ"/>
</dbReference>
<feature type="chain" id="PRO_5011783971" evidence="1">
    <location>
        <begin position="21"/>
        <end position="147"/>
    </location>
</feature>
<dbReference type="Gene3D" id="2.40.128.270">
    <property type="match status" value="1"/>
</dbReference>
<dbReference type="Proteomes" id="UP000199308">
    <property type="component" value="Unassembled WGS sequence"/>
</dbReference>
<sequence length="147" mass="16310">MKHKFLNQLLVIFGAFLLSACQYIADYEDVSLGEDALAGQEWQLVSLNEQPVAAAEKAIQLAFDKNSHRAHGFSGCNYYSGTYVLEQEAISFAGLASTRKACPDNETNENLYLQMLTQVKGFTVENDQLVLLADNDLVLARFARIAQ</sequence>
<dbReference type="RefSeq" id="WP_093328611.1">
    <property type="nucleotide sequence ID" value="NZ_AP027363.1"/>
</dbReference>
<dbReference type="EMBL" id="FOHK01000005">
    <property type="protein sequence ID" value="SET21911.1"/>
    <property type="molecule type" value="Genomic_DNA"/>
</dbReference>
<dbReference type="InterPro" id="IPR038670">
    <property type="entry name" value="HslJ-like_sf"/>
</dbReference>
<gene>
    <name evidence="3" type="ORF">SAMN05660429_01290</name>
</gene>
<protein>
    <submittedName>
        <fullName evidence="3">Heat shock protein HslJ</fullName>
    </submittedName>
</protein>
<keyword evidence="3" id="KW-0346">Stress response</keyword>
<feature type="signal peptide" evidence="1">
    <location>
        <begin position="1"/>
        <end position="20"/>
    </location>
</feature>